<proteinExistence type="predicted"/>
<dbReference type="InterPro" id="IPR011971">
    <property type="entry name" value="CHP02284"/>
</dbReference>
<name>A0A7W8DNW7_9BACT</name>
<evidence type="ECO:0000259" key="2">
    <source>
        <dbReference type="Pfam" id="PF09537"/>
    </source>
</evidence>
<dbReference type="InterPro" id="IPR012347">
    <property type="entry name" value="Ferritin-like"/>
</dbReference>
<dbReference type="Gene3D" id="1.20.1260.10">
    <property type="match status" value="1"/>
</dbReference>
<accession>A0A7W8DNW7</accession>
<dbReference type="EMBL" id="JACHIF010000001">
    <property type="protein sequence ID" value="MBB5036813.1"/>
    <property type="molecule type" value="Genomic_DNA"/>
</dbReference>
<organism evidence="3 4">
    <name type="scientific">Prosthecobacter dejongeii</name>
    <dbReference type="NCBI Taxonomy" id="48465"/>
    <lineage>
        <taxon>Bacteria</taxon>
        <taxon>Pseudomonadati</taxon>
        <taxon>Verrucomicrobiota</taxon>
        <taxon>Verrucomicrobiia</taxon>
        <taxon>Verrucomicrobiales</taxon>
        <taxon>Verrucomicrobiaceae</taxon>
        <taxon>Prosthecobacter</taxon>
    </lineage>
</organism>
<evidence type="ECO:0000256" key="1">
    <source>
        <dbReference type="SAM" id="MobiDB-lite"/>
    </source>
</evidence>
<dbReference type="Pfam" id="PF09537">
    <property type="entry name" value="DUF2383"/>
    <property type="match status" value="1"/>
</dbReference>
<dbReference type="NCBIfam" id="TIGR02284">
    <property type="entry name" value="PA2169 family four-helix-bundle protein"/>
    <property type="match status" value="1"/>
</dbReference>
<dbReference type="RefSeq" id="WP_184205994.1">
    <property type="nucleotide sequence ID" value="NZ_JACHIF010000001.1"/>
</dbReference>
<dbReference type="AlphaFoldDB" id="A0A7W8DNW7"/>
<reference evidence="3 4" key="1">
    <citation type="submission" date="2020-08" db="EMBL/GenBank/DDBJ databases">
        <title>Genomic Encyclopedia of Type Strains, Phase IV (KMG-IV): sequencing the most valuable type-strain genomes for metagenomic binning, comparative biology and taxonomic classification.</title>
        <authorList>
            <person name="Goeker M."/>
        </authorList>
    </citation>
    <scope>NUCLEOTIDE SEQUENCE [LARGE SCALE GENOMIC DNA]</scope>
    <source>
        <strain evidence="3 4">DSM 12251</strain>
    </source>
</reference>
<keyword evidence="4" id="KW-1185">Reference proteome</keyword>
<feature type="region of interest" description="Disordered" evidence="1">
    <location>
        <begin position="165"/>
        <end position="197"/>
    </location>
</feature>
<dbReference type="Proteomes" id="UP000534294">
    <property type="component" value="Unassembled WGS sequence"/>
</dbReference>
<feature type="domain" description="DUF2383" evidence="2">
    <location>
        <begin position="39"/>
        <end position="143"/>
    </location>
</feature>
<gene>
    <name evidence="3" type="ORF">HNQ64_001047</name>
</gene>
<sequence>MNADNPQPPGFSSGLLNSYPPRAAAASVPSAGLTALFLNLMKVTHDGENGFQHAAAHVHDRALRDEFHKYARERRSMASELSQLMNLAGEEVVPSTGSTTAMFHRSWMSLRTALSEEPDDQSILDEVERGENAAEEAFEEALQPAEQLPETVRFGIQSLAQKVHRAHDRVRRLRDSGLYQKPRVPGKNELTNPDAES</sequence>
<comment type="caution">
    <text evidence="3">The sequence shown here is derived from an EMBL/GenBank/DDBJ whole genome shotgun (WGS) entry which is preliminary data.</text>
</comment>
<evidence type="ECO:0000313" key="4">
    <source>
        <dbReference type="Proteomes" id="UP000534294"/>
    </source>
</evidence>
<protein>
    <submittedName>
        <fullName evidence="3">Uncharacterized protein (TIGR02284 family)</fullName>
    </submittedName>
</protein>
<evidence type="ECO:0000313" key="3">
    <source>
        <dbReference type="EMBL" id="MBB5036813.1"/>
    </source>
</evidence>
<dbReference type="InterPro" id="IPR019052">
    <property type="entry name" value="DUF2383"/>
</dbReference>